<dbReference type="SMART" id="SM00980">
    <property type="entry name" value="THAP"/>
    <property type="match status" value="2"/>
</dbReference>
<feature type="compositionally biased region" description="Basic and acidic residues" evidence="7">
    <location>
        <begin position="122"/>
        <end position="150"/>
    </location>
</feature>
<feature type="region of interest" description="Disordered" evidence="7">
    <location>
        <begin position="577"/>
        <end position="669"/>
    </location>
</feature>
<feature type="compositionally biased region" description="Basic and acidic residues" evidence="7">
    <location>
        <begin position="602"/>
        <end position="630"/>
    </location>
</feature>
<dbReference type="InterPro" id="IPR027806">
    <property type="entry name" value="HARBI1_dom"/>
</dbReference>
<feature type="compositionally biased region" description="Acidic residues" evidence="7">
    <location>
        <begin position="156"/>
        <end position="171"/>
    </location>
</feature>
<dbReference type="EMBL" id="CALNXI010000426">
    <property type="protein sequence ID" value="CAH3026901.1"/>
    <property type="molecule type" value="Genomic_DNA"/>
</dbReference>
<dbReference type="Pfam" id="PF13613">
    <property type="entry name" value="HTH_Tnp_4"/>
    <property type="match status" value="2"/>
</dbReference>
<feature type="region of interest" description="Disordered" evidence="7">
    <location>
        <begin position="97"/>
        <end position="189"/>
    </location>
</feature>
<evidence type="ECO:0000256" key="2">
    <source>
        <dbReference type="ARBA" id="ARBA00022723"/>
    </source>
</evidence>
<comment type="cofactor">
    <cofactor evidence="1">
        <name>a divalent metal cation</name>
        <dbReference type="ChEBI" id="CHEBI:60240"/>
    </cofactor>
</comment>
<dbReference type="InterPro" id="IPR006612">
    <property type="entry name" value="THAP_Znf"/>
</dbReference>
<evidence type="ECO:0000256" key="3">
    <source>
        <dbReference type="ARBA" id="ARBA00022771"/>
    </source>
</evidence>
<evidence type="ECO:0000256" key="6">
    <source>
        <dbReference type="PROSITE-ProRule" id="PRU00309"/>
    </source>
</evidence>
<keyword evidence="5 6" id="KW-0238">DNA-binding</keyword>
<evidence type="ECO:0000259" key="8">
    <source>
        <dbReference type="PROSITE" id="PS50950"/>
    </source>
</evidence>
<gene>
    <name evidence="9" type="ORF">PEVE_00030185</name>
</gene>
<name>A0ABN8MGA2_9CNID</name>
<evidence type="ECO:0000313" key="10">
    <source>
        <dbReference type="Proteomes" id="UP001159427"/>
    </source>
</evidence>
<feature type="domain" description="THAP-type" evidence="8">
    <location>
        <begin position="1"/>
        <end position="92"/>
    </location>
</feature>
<reference evidence="9 10" key="1">
    <citation type="submission" date="2022-05" db="EMBL/GenBank/DDBJ databases">
        <authorList>
            <consortium name="Genoscope - CEA"/>
            <person name="William W."/>
        </authorList>
    </citation>
    <scope>NUCLEOTIDE SEQUENCE [LARGE SCALE GENOMIC DNA]</scope>
</reference>
<feature type="compositionally biased region" description="Polar residues" evidence="7">
    <location>
        <begin position="173"/>
        <end position="189"/>
    </location>
</feature>
<evidence type="ECO:0000256" key="7">
    <source>
        <dbReference type="SAM" id="MobiDB-lite"/>
    </source>
</evidence>
<dbReference type="InterPro" id="IPR027805">
    <property type="entry name" value="Transposase_HTH_dom"/>
</dbReference>
<feature type="compositionally biased region" description="Basic and acidic residues" evidence="7">
    <location>
        <begin position="99"/>
        <end position="114"/>
    </location>
</feature>
<dbReference type="Proteomes" id="UP001159427">
    <property type="component" value="Unassembled WGS sequence"/>
</dbReference>
<keyword evidence="2" id="KW-0479">Metal-binding</keyword>
<keyword evidence="10" id="KW-1185">Reference proteome</keyword>
<proteinExistence type="predicted"/>
<dbReference type="PROSITE" id="PS50950">
    <property type="entry name" value="ZF_THAP"/>
    <property type="match status" value="1"/>
</dbReference>
<feature type="compositionally biased region" description="Basic and acidic residues" evidence="7">
    <location>
        <begin position="579"/>
        <end position="594"/>
    </location>
</feature>
<keyword evidence="4" id="KW-0862">Zinc</keyword>
<comment type="caution">
    <text evidence="9">The sequence shown here is derived from an EMBL/GenBank/DDBJ whole genome shotgun (WGS) entry which is preliminary data.</text>
</comment>
<evidence type="ECO:0000256" key="1">
    <source>
        <dbReference type="ARBA" id="ARBA00001968"/>
    </source>
</evidence>
<dbReference type="Pfam" id="PF13359">
    <property type="entry name" value="DDE_Tnp_4"/>
    <property type="match status" value="2"/>
</dbReference>
<dbReference type="PANTHER" id="PTHR23080">
    <property type="entry name" value="THAP DOMAIN PROTEIN"/>
    <property type="match status" value="1"/>
</dbReference>
<feature type="compositionally biased region" description="Acidic residues" evidence="7">
    <location>
        <begin position="636"/>
        <end position="651"/>
    </location>
</feature>
<evidence type="ECO:0000313" key="9">
    <source>
        <dbReference type="EMBL" id="CAH3026901.1"/>
    </source>
</evidence>
<dbReference type="SUPFAM" id="SSF57716">
    <property type="entry name" value="Glucocorticoid receptor-like (DNA-binding domain)"/>
    <property type="match status" value="2"/>
</dbReference>
<sequence length="991" mass="114503">MPSFCLIVGCSNDKKRRPDLSFCRVPKVITSQGEQTEILSNERRTRWLAAISRDDLTESKLENDRVCGIHFHSGKAASLWDKFNLDWVPSLHLGHSKLKSSDQQEKQQERAQRVRERRKREREREEQVQAVKEKKAREDESEAHGDRIRDISFAVQDEEDLAEVPEEEEEGNNMATQTEPSELTQSRSTQTEQCDYMFRTPKPWMPEKSTVFEQEFFEGDDGKVRFYTGLPSWEVLMKTFSFVSPHVNRRSLSLSKFQEFVLVLIKLRLAVPHQDLAYRFDVSRTVVSRIIVTWLTVMDVRLSPLISWPSREQLQRTMPKCFIDSFGLKTSVIIDCFEIFIDRPSNLLARAQTFSNYKHHNTAKVLIGITPQGTISFVSEAWGGRTSDKFLTENCGFLKNLLPGDLVLADRGFTVHEQVWFHQAELNVPAFTRGKQQLDPVDVEKTRKIANVRIHVERVIGILRQKYTILQSTLSTDYLACEDKSKAPLIDKIIRRRPDLSFCRVPKVITSQGEQTEILSNERRTRWLAAISRDDLTESKLENDRVCGIHFHSGKAASLWDKFNLDWVPSLHLGHSKLKSSDQQEKQQERAQRVRERRKREREREEQVQAVKEKKAREDESEAHGDRIRDISFAVQDEEDLAEVPEEEEEGNNMATQTEPSELTQSRSTQTEQCDYMFRTPKPWMPEKSTVFEQEFFEGDDGKVRFYTGLPSWEVLMKTFSFVSPHVNRRSLSLSKFQEFVLVLIKLRLAVPHQDLAYRFDVSRTVVSRIIVTWLTVMDVRLSPLISWPSREQLQRTMPKCFIDSFGLKTSVIIDCFEIFIDRPSNLLARAQTFSNYKHHNTAKVLIGITPQGTISFVSEAWGGRTSDKFLTENCGFLKNLLPGDLVLADRGFTVHEQVWFHQAELNVPAFTRGKQQLDPVDVEKTRKIANVRIHVERVIGILRQKYTILQSTLSTDYLACEDKSKAPLIDKIIRVCAALVNLCPPIVSFD</sequence>
<evidence type="ECO:0000256" key="5">
    <source>
        <dbReference type="ARBA" id="ARBA00023125"/>
    </source>
</evidence>
<evidence type="ECO:0000256" key="4">
    <source>
        <dbReference type="ARBA" id="ARBA00022833"/>
    </source>
</evidence>
<accession>A0ABN8MGA2</accession>
<dbReference type="Pfam" id="PF05485">
    <property type="entry name" value="THAP"/>
    <property type="match status" value="2"/>
</dbReference>
<feature type="compositionally biased region" description="Polar residues" evidence="7">
    <location>
        <begin position="653"/>
        <end position="669"/>
    </location>
</feature>
<protein>
    <recommendedName>
        <fullName evidence="8">THAP-type domain-containing protein</fullName>
    </recommendedName>
</protein>
<keyword evidence="3 6" id="KW-0863">Zinc-finger</keyword>
<organism evidence="9 10">
    <name type="scientific">Porites evermanni</name>
    <dbReference type="NCBI Taxonomy" id="104178"/>
    <lineage>
        <taxon>Eukaryota</taxon>
        <taxon>Metazoa</taxon>
        <taxon>Cnidaria</taxon>
        <taxon>Anthozoa</taxon>
        <taxon>Hexacorallia</taxon>
        <taxon>Scleractinia</taxon>
        <taxon>Fungiina</taxon>
        <taxon>Poritidae</taxon>
        <taxon>Porites</taxon>
    </lineage>
</organism>
<dbReference type="PANTHER" id="PTHR23080:SF144">
    <property type="entry name" value="SPINDLE AND KINETOCHORE ASSOCIATED COMPLEX SUBUNIT 3"/>
    <property type="match status" value="1"/>
</dbReference>